<reference evidence="1 2" key="1">
    <citation type="submission" date="2024-12" db="EMBL/GenBank/DDBJ databases">
        <title>The coexistence of Mycolicibacterium septicum and Mycolicibacterium nivoides in clinical samples.</title>
        <authorList>
            <person name="Wang C."/>
            <person name="Feng Y."/>
            <person name="Zong Z."/>
        </authorList>
    </citation>
    <scope>NUCLEOTIDE SEQUENCE [LARGE SCALE GENOMIC DNA]</scope>
    <source>
        <strain evidence="1 2">120309</strain>
    </source>
</reference>
<name>A0ABW9L6L4_9MYCO</name>
<sequence>MSNTSRAGITPLAELRRRAQAELDTNPTITVYWITPEGYFVSRPASVKAQFRANVDSINQAIAQVAQRFTDLKATLERIGRP</sequence>
<protein>
    <submittedName>
        <fullName evidence="1">Uncharacterized protein</fullName>
    </submittedName>
</protein>
<gene>
    <name evidence="1" type="ORF">ACK4CT_10110</name>
</gene>
<dbReference type="RefSeq" id="WP_409543090.1">
    <property type="nucleotide sequence ID" value="NZ_JBKBDD010000003.1"/>
</dbReference>
<keyword evidence="2" id="KW-1185">Reference proteome</keyword>
<evidence type="ECO:0000313" key="2">
    <source>
        <dbReference type="Proteomes" id="UP001635816"/>
    </source>
</evidence>
<organism evidence="1 2">
    <name type="scientific">Mycolicibacterium nivoides</name>
    <dbReference type="NCBI Taxonomy" id="2487344"/>
    <lineage>
        <taxon>Bacteria</taxon>
        <taxon>Bacillati</taxon>
        <taxon>Actinomycetota</taxon>
        <taxon>Actinomycetes</taxon>
        <taxon>Mycobacteriales</taxon>
        <taxon>Mycobacteriaceae</taxon>
        <taxon>Mycolicibacterium</taxon>
    </lineage>
</organism>
<accession>A0ABW9L6L4</accession>
<proteinExistence type="predicted"/>
<evidence type="ECO:0000313" key="1">
    <source>
        <dbReference type="EMBL" id="MFN6543532.1"/>
    </source>
</evidence>
<comment type="caution">
    <text evidence="1">The sequence shown here is derived from an EMBL/GenBank/DDBJ whole genome shotgun (WGS) entry which is preliminary data.</text>
</comment>
<dbReference type="EMBL" id="JBKBDD010000003">
    <property type="protein sequence ID" value="MFN6543532.1"/>
    <property type="molecule type" value="Genomic_DNA"/>
</dbReference>
<dbReference type="Proteomes" id="UP001635816">
    <property type="component" value="Unassembled WGS sequence"/>
</dbReference>